<keyword evidence="1" id="KW-0963">Cytoplasm</keyword>
<reference evidence="2 3" key="1">
    <citation type="submission" date="2014-10" db="EMBL/GenBank/DDBJ databases">
        <title>Genome sequence of Ponticoccus sp. strain UMTAT08 isolated from clonal culture of toxic dinoflagellate Alexandrium tamiyavanichii.</title>
        <authorList>
            <person name="Gan H.Y."/>
            <person name="Muhd D.-D."/>
            <person name="Mohd Noor M.E."/>
            <person name="Yeong Y.S."/>
            <person name="Usup G."/>
        </authorList>
    </citation>
    <scope>NUCLEOTIDE SEQUENCE [LARGE SCALE GENOMIC DNA]</scope>
    <source>
        <strain evidence="2 3">UMTAT08</strain>
    </source>
</reference>
<dbReference type="PANTHER" id="PTHR40596">
    <property type="entry name" value="CITRATE LYASE ALPHA CHAIN"/>
    <property type="match status" value="1"/>
</dbReference>
<dbReference type="GO" id="GO:0005737">
    <property type="term" value="C:cytoplasm"/>
    <property type="evidence" value="ECO:0007669"/>
    <property type="project" value="UniProtKB-SubCell"/>
</dbReference>
<dbReference type="NCBIfam" id="TIGR01584">
    <property type="entry name" value="citF"/>
    <property type="match status" value="1"/>
</dbReference>
<gene>
    <name evidence="2" type="ORF">OA50_01890</name>
</gene>
<accession>A0A0B3S9L5</accession>
<organism evidence="2 3">
    <name type="scientific">Mameliella alba</name>
    <dbReference type="NCBI Taxonomy" id="561184"/>
    <lineage>
        <taxon>Bacteria</taxon>
        <taxon>Pseudomonadati</taxon>
        <taxon>Pseudomonadota</taxon>
        <taxon>Alphaproteobacteria</taxon>
        <taxon>Rhodobacterales</taxon>
        <taxon>Roseobacteraceae</taxon>
        <taxon>Mameliella</taxon>
    </lineage>
</organism>
<comment type="catalytic activity">
    <reaction evidence="1">
        <text>citrate = oxaloacetate + acetate</text>
        <dbReference type="Rhea" id="RHEA:10760"/>
        <dbReference type="ChEBI" id="CHEBI:16452"/>
        <dbReference type="ChEBI" id="CHEBI:16947"/>
        <dbReference type="ChEBI" id="CHEBI:30089"/>
        <dbReference type="EC" id="4.1.3.6"/>
    </reaction>
</comment>
<evidence type="ECO:0000313" key="3">
    <source>
        <dbReference type="Proteomes" id="UP000030960"/>
    </source>
</evidence>
<dbReference type="PIRSF" id="PIRSF009451">
    <property type="entry name" value="Citrt_lyas_alpha"/>
    <property type="match status" value="1"/>
</dbReference>
<dbReference type="EMBL" id="JSUQ01000007">
    <property type="protein sequence ID" value="KHQ53361.1"/>
    <property type="molecule type" value="Genomic_DNA"/>
</dbReference>
<dbReference type="GO" id="GO:0008815">
    <property type="term" value="F:citrate (pro-3S)-lyase activity"/>
    <property type="evidence" value="ECO:0007669"/>
    <property type="project" value="UniProtKB-UniRule"/>
</dbReference>
<evidence type="ECO:0000256" key="1">
    <source>
        <dbReference type="PIRNR" id="PIRNR009451"/>
    </source>
</evidence>
<dbReference type="Gene3D" id="3.40.1080.10">
    <property type="entry name" value="Glutaconate Coenzyme A-transferase"/>
    <property type="match status" value="2"/>
</dbReference>
<name>A0A0B3S9L5_9RHOB</name>
<sequence length="496" mass="50654">MTDLPPDLPGYGALRPYRPAGVTRGPRMTKLLADLDAAISACDLRDGATVSFHHHLRNGDAVLNMVMAALARRGLKDLHVAASSLFPVHAPLVEHIRNGTVSRISAAFISGPVGEAISTGVLPLPAVLMTHGGRARALDAGDIVIDAAFVAAPVADEMGNVSGSMGATACGTLGYPMTDVAVARRTVAITDTLVPYPAPAIDIPQGQVDHVVQVPRIGDPSGIASGTTRPAEDPVSLAIADSAARTIAASGLLNDGFSFQTGAGGASLATAAAVGRQMASTGVTGSFCSGGITGFHVEMLRAGLFRGLLDVQCFDLEAVRSYRDDPRHQAMSAATYAAPHIGGAVVDRVDAVVLGAAEVDLEFNVNVTTRAGGVLIGGSGGHADTAAGAQLSIVTTRLTAAGFAKIVPQVGTLTTPGPTIDVVVTEAGLAVNPARTELAERLHSAGLRVRPIEDLAREAATAARQPVPPRAGGRVVAISEYRDGSVTDLVRQIGTD</sequence>
<protein>
    <recommendedName>
        <fullName evidence="1">Citrate lyase alpha chain</fullName>
        <shortName evidence="1">Citrase alpha chain</shortName>
        <ecNumber evidence="1">2.8.3.10</ecNumber>
        <ecNumber evidence="1">4.1.3.6</ecNumber>
    </recommendedName>
    <alternativeName>
        <fullName evidence="1">Citrate (pro-3S)-lyase alpha chain</fullName>
    </alternativeName>
    <alternativeName>
        <fullName evidence="1">Citrate CoA-transferase subunit</fullName>
    </alternativeName>
</protein>
<dbReference type="Proteomes" id="UP000030960">
    <property type="component" value="Unassembled WGS sequence"/>
</dbReference>
<dbReference type="EC" id="2.8.3.10" evidence="1"/>
<keyword evidence="3" id="KW-1185">Reference proteome</keyword>
<dbReference type="Pfam" id="PF04223">
    <property type="entry name" value="CitF"/>
    <property type="match status" value="1"/>
</dbReference>
<dbReference type="RefSeq" id="WP_043140225.1">
    <property type="nucleotide sequence ID" value="NZ_JSUQ01000007.1"/>
</dbReference>
<dbReference type="InterPro" id="IPR006472">
    <property type="entry name" value="Citrate_lyase_asu"/>
</dbReference>
<comment type="caution">
    <text evidence="2">The sequence shown here is derived from an EMBL/GenBank/DDBJ whole genome shotgun (WGS) entry which is preliminary data.</text>
</comment>
<keyword evidence="1 2" id="KW-0456">Lyase</keyword>
<dbReference type="GO" id="GO:0006084">
    <property type="term" value="P:acetyl-CoA metabolic process"/>
    <property type="evidence" value="ECO:0007669"/>
    <property type="project" value="UniProtKB-UniRule"/>
</dbReference>
<dbReference type="AlphaFoldDB" id="A0A0B3S9L5"/>
<dbReference type="PANTHER" id="PTHR40596:SF1">
    <property type="entry name" value="CITRATE LYASE ALPHA CHAIN"/>
    <property type="match status" value="1"/>
</dbReference>
<dbReference type="SUPFAM" id="SSF100950">
    <property type="entry name" value="NagB/RpiA/CoA transferase-like"/>
    <property type="match status" value="2"/>
</dbReference>
<comment type="subcellular location">
    <subcellularLocation>
        <location evidence="1">Cytoplasm</location>
    </subcellularLocation>
</comment>
<comment type="catalytic activity">
    <reaction evidence="1">
        <text>citrate + acetyl-CoA = (3S)-citryl-CoA + acetate</text>
        <dbReference type="Rhea" id="RHEA:19405"/>
        <dbReference type="ChEBI" id="CHEBI:16947"/>
        <dbReference type="ChEBI" id="CHEBI:30089"/>
        <dbReference type="ChEBI" id="CHEBI:57288"/>
        <dbReference type="ChEBI" id="CHEBI:57321"/>
        <dbReference type="EC" id="2.8.3.10"/>
    </reaction>
</comment>
<dbReference type="GO" id="GO:0008814">
    <property type="term" value="F:citrate CoA-transferase activity"/>
    <property type="evidence" value="ECO:0007669"/>
    <property type="project" value="UniProtKB-UniRule"/>
</dbReference>
<proteinExistence type="predicted"/>
<keyword evidence="1" id="KW-0808">Transferase</keyword>
<evidence type="ECO:0000313" key="2">
    <source>
        <dbReference type="EMBL" id="KHQ53361.1"/>
    </source>
</evidence>
<dbReference type="EC" id="4.1.3.6" evidence="1"/>
<dbReference type="STRING" id="561184.SAMN05216376_12239"/>
<dbReference type="PATRIC" id="fig|1515334.3.peg.1902"/>
<dbReference type="InterPro" id="IPR037171">
    <property type="entry name" value="NagB/RpiA_transferase-like"/>
</dbReference>
<dbReference type="GO" id="GO:0009346">
    <property type="term" value="C:ATP-independent citrate lyase complex"/>
    <property type="evidence" value="ECO:0007669"/>
    <property type="project" value="UniProtKB-UniRule"/>
</dbReference>
<dbReference type="OrthoDB" id="9767643at2"/>